<dbReference type="InterPro" id="IPR051450">
    <property type="entry name" value="Gfo/Idh/MocA_Oxidoreductases"/>
</dbReference>
<keyword evidence="4" id="KW-1185">Reference proteome</keyword>
<dbReference type="Proteomes" id="UP000245168">
    <property type="component" value="Unassembled WGS sequence"/>
</dbReference>
<dbReference type="Gene3D" id="3.30.360.10">
    <property type="entry name" value="Dihydrodipicolinate Reductase, domain 2"/>
    <property type="match status" value="1"/>
</dbReference>
<evidence type="ECO:0000313" key="4">
    <source>
        <dbReference type="Proteomes" id="UP000245168"/>
    </source>
</evidence>
<evidence type="ECO:0000313" key="3">
    <source>
        <dbReference type="EMBL" id="PWE17097.1"/>
    </source>
</evidence>
<feature type="domain" description="GFO/IDH/MocA-like oxidoreductase" evidence="2">
    <location>
        <begin position="160"/>
        <end position="225"/>
    </location>
</feature>
<reference evidence="4" key="1">
    <citation type="submission" date="2018-05" db="EMBL/GenBank/DDBJ databases">
        <authorList>
            <person name="Liu B.-T."/>
        </authorList>
    </citation>
    <scope>NUCLEOTIDE SEQUENCE [LARGE SCALE GENOMIC DNA]</scope>
    <source>
        <strain evidence="4">WD6-1</strain>
    </source>
</reference>
<dbReference type="Gene3D" id="3.40.50.720">
    <property type="entry name" value="NAD(P)-binding Rossmann-like Domain"/>
    <property type="match status" value="1"/>
</dbReference>
<dbReference type="PANTHER" id="PTHR43377:SF1">
    <property type="entry name" value="BILIVERDIN REDUCTASE A"/>
    <property type="match status" value="1"/>
</dbReference>
<dbReference type="InterPro" id="IPR036291">
    <property type="entry name" value="NAD(P)-bd_dom_sf"/>
</dbReference>
<dbReference type="OrthoDB" id="9815825at2"/>
<organism evidence="3 4">
    <name type="scientific">Marinicauda salina</name>
    <dbReference type="NCBI Taxonomy" id="2135793"/>
    <lineage>
        <taxon>Bacteria</taxon>
        <taxon>Pseudomonadati</taxon>
        <taxon>Pseudomonadota</taxon>
        <taxon>Alphaproteobacteria</taxon>
        <taxon>Maricaulales</taxon>
        <taxon>Maricaulaceae</taxon>
        <taxon>Marinicauda</taxon>
    </lineage>
</organism>
<dbReference type="RefSeq" id="WP_109253321.1">
    <property type="nucleotide sequence ID" value="NZ_QEXV01000004.1"/>
</dbReference>
<sequence>MNEQATKLRAGVVGAGVFGGYHASKYAADPRADFVGVFDPVHDHAEALCAKHGGRAFESLHDLVEAVDVVTVASPAVFHHDAVRRALLAGRPVLVEKPVAATVEEARELVDLARETGLVLSVGHQERFVFDAMGLFGDLPKLTGLSARRMGTPSARNLDVSVTLDLMIHDIDLVLALAGGAPERVEAEMFEARAGLPDHVRTRLTFPGGMVAELEASRVAEARDRIMDLDYETGARVEVDFLARTFEITDGLKLDPDFADRPAAKDSLGANVAAFLDAVLDPKAETVAATGADGLMALETALAIDAAAGGASRI</sequence>
<dbReference type="InterPro" id="IPR000683">
    <property type="entry name" value="Gfo/Idh/MocA-like_OxRdtase_N"/>
</dbReference>
<evidence type="ECO:0000259" key="1">
    <source>
        <dbReference type="Pfam" id="PF01408"/>
    </source>
</evidence>
<dbReference type="SUPFAM" id="SSF55347">
    <property type="entry name" value="Glyceraldehyde-3-phosphate dehydrogenase-like, C-terminal domain"/>
    <property type="match status" value="1"/>
</dbReference>
<dbReference type="Pfam" id="PF22725">
    <property type="entry name" value="GFO_IDH_MocA_C3"/>
    <property type="match status" value="1"/>
</dbReference>
<dbReference type="Pfam" id="PF01408">
    <property type="entry name" value="GFO_IDH_MocA"/>
    <property type="match status" value="1"/>
</dbReference>
<comment type="caution">
    <text evidence="3">The sequence shown here is derived from an EMBL/GenBank/DDBJ whole genome shotgun (WGS) entry which is preliminary data.</text>
</comment>
<gene>
    <name evidence="3" type="ORF">DDZ18_10380</name>
</gene>
<dbReference type="SUPFAM" id="SSF51735">
    <property type="entry name" value="NAD(P)-binding Rossmann-fold domains"/>
    <property type="match status" value="1"/>
</dbReference>
<protein>
    <submittedName>
        <fullName evidence="3">Gfo/Idh/MocA family oxidoreductase</fullName>
    </submittedName>
</protein>
<dbReference type="AlphaFoldDB" id="A0A2U2BSW8"/>
<dbReference type="GO" id="GO:0000166">
    <property type="term" value="F:nucleotide binding"/>
    <property type="evidence" value="ECO:0007669"/>
    <property type="project" value="InterPro"/>
</dbReference>
<name>A0A2U2BSW8_9PROT</name>
<feature type="domain" description="Gfo/Idh/MocA-like oxidoreductase N-terminal" evidence="1">
    <location>
        <begin position="8"/>
        <end position="124"/>
    </location>
</feature>
<proteinExistence type="predicted"/>
<accession>A0A2U2BSW8</accession>
<dbReference type="PANTHER" id="PTHR43377">
    <property type="entry name" value="BILIVERDIN REDUCTASE A"/>
    <property type="match status" value="1"/>
</dbReference>
<dbReference type="EMBL" id="QEXV01000004">
    <property type="protein sequence ID" value="PWE17097.1"/>
    <property type="molecule type" value="Genomic_DNA"/>
</dbReference>
<dbReference type="InterPro" id="IPR055170">
    <property type="entry name" value="GFO_IDH_MocA-like_dom"/>
</dbReference>
<evidence type="ECO:0000259" key="2">
    <source>
        <dbReference type="Pfam" id="PF22725"/>
    </source>
</evidence>